<protein>
    <submittedName>
        <fullName evidence="2">Speckle-type POZ protein-like B like protein</fullName>
    </submittedName>
</protein>
<accession>A0A8T0EI93</accession>
<reference evidence="2" key="2">
    <citation type="submission" date="2020-06" db="EMBL/GenBank/DDBJ databases">
        <authorList>
            <person name="Sheffer M."/>
        </authorList>
    </citation>
    <scope>NUCLEOTIDE SEQUENCE</scope>
</reference>
<organism evidence="2 3">
    <name type="scientific">Argiope bruennichi</name>
    <name type="common">Wasp spider</name>
    <name type="synonym">Aranea bruennichi</name>
    <dbReference type="NCBI Taxonomy" id="94029"/>
    <lineage>
        <taxon>Eukaryota</taxon>
        <taxon>Metazoa</taxon>
        <taxon>Ecdysozoa</taxon>
        <taxon>Arthropoda</taxon>
        <taxon>Chelicerata</taxon>
        <taxon>Arachnida</taxon>
        <taxon>Araneae</taxon>
        <taxon>Araneomorphae</taxon>
        <taxon>Entelegynae</taxon>
        <taxon>Araneoidea</taxon>
        <taxon>Araneidae</taxon>
        <taxon>Argiope</taxon>
    </lineage>
</organism>
<evidence type="ECO:0000259" key="1">
    <source>
        <dbReference type="PROSITE" id="PS50097"/>
    </source>
</evidence>
<dbReference type="EMBL" id="JABXBU010002228">
    <property type="protein sequence ID" value="KAF8771108.1"/>
    <property type="molecule type" value="Genomic_DNA"/>
</dbReference>
<dbReference type="AlphaFoldDB" id="A0A8T0EI93"/>
<keyword evidence="3" id="KW-1185">Reference proteome</keyword>
<dbReference type="Proteomes" id="UP000807504">
    <property type="component" value="Unassembled WGS sequence"/>
</dbReference>
<dbReference type="InterPro" id="IPR000210">
    <property type="entry name" value="BTB/POZ_dom"/>
</dbReference>
<dbReference type="CDD" id="cd18186">
    <property type="entry name" value="BTB_POZ_ZBTB_KLHL-like"/>
    <property type="match status" value="1"/>
</dbReference>
<dbReference type="PROSITE" id="PS50097">
    <property type="entry name" value="BTB"/>
    <property type="match status" value="1"/>
</dbReference>
<dbReference type="Pfam" id="PF00651">
    <property type="entry name" value="BTB"/>
    <property type="match status" value="1"/>
</dbReference>
<dbReference type="Gene3D" id="3.30.710.10">
    <property type="entry name" value="Potassium Channel Kv1.1, Chain A"/>
    <property type="match status" value="1"/>
</dbReference>
<dbReference type="SMART" id="SM00225">
    <property type="entry name" value="BTB"/>
    <property type="match status" value="1"/>
</dbReference>
<proteinExistence type="predicted"/>
<reference evidence="2" key="1">
    <citation type="journal article" date="2020" name="bioRxiv">
        <title>Chromosome-level reference genome of the European wasp spider Argiope bruennichi: a resource for studies on range expansion and evolutionary adaptation.</title>
        <authorList>
            <person name="Sheffer M.M."/>
            <person name="Hoppe A."/>
            <person name="Krehenwinkel H."/>
            <person name="Uhl G."/>
            <person name="Kuss A.W."/>
            <person name="Jensen L."/>
            <person name="Jensen C."/>
            <person name="Gillespie R.G."/>
            <person name="Hoff K.J."/>
            <person name="Prost S."/>
        </authorList>
    </citation>
    <scope>NUCLEOTIDE SEQUENCE</scope>
</reference>
<dbReference type="InterPro" id="IPR011333">
    <property type="entry name" value="SKP1/BTB/POZ_sf"/>
</dbReference>
<dbReference type="Gene3D" id="2.60.210.10">
    <property type="entry name" value="Apoptosis, Tumor Necrosis Factor Receptor Associated Protein 2, Chain A"/>
    <property type="match status" value="1"/>
</dbReference>
<dbReference type="PANTHER" id="PTHR24413">
    <property type="entry name" value="SPECKLE-TYPE POZ PROTEIN"/>
    <property type="match status" value="1"/>
</dbReference>
<evidence type="ECO:0000313" key="3">
    <source>
        <dbReference type="Proteomes" id="UP000807504"/>
    </source>
</evidence>
<dbReference type="SUPFAM" id="SSF54695">
    <property type="entry name" value="POZ domain"/>
    <property type="match status" value="1"/>
</dbReference>
<sequence>MSIELDSKDEQCFYLYWKIENFSYCWEEIKSPVFLCSGIPCWLILQPKAIECRLFVLNPDYEHCWTTYLISFLTCDGSLPLNGSRGGSLRVSEDIIFGTRRSAFLPEDTLTIRFRYPTAFKRGTYFVHSRIGVKRESFLLTLKNFNEDRSNIQKCLEKSERCGVIELNSSIVGGINTDKQFSIEISRSGGEKCYIVFKMSILDVDGAALNEISDEFFLSKDEYQAREFHVIKMEKLLACKDLLLPNDTLSLKCDFSVSLGVLTEQTSVISYDGDVIPLIKESDLSADFKKEGGFESIPDLQTDLKNMFEGGIFADAAIKVGTEIFKVHKNILSARSPVFRKMFTKGMKGTIDGTLVIKNLDEDTTRRLLIYIYTDTISACQWEDIKNLFSAADNYEITSLKKKCVSLMKASLSVSNVCEALVLANSHQDDDLKTAAFGFIFKYGFSSDAWKEFEKLNFSLAHQTLLEISARGQSV</sequence>
<gene>
    <name evidence="2" type="ORF">HNY73_018562</name>
</gene>
<name>A0A8T0EI93_ARGBR</name>
<dbReference type="InterPro" id="IPR008974">
    <property type="entry name" value="TRAF-like"/>
</dbReference>
<evidence type="ECO:0000313" key="2">
    <source>
        <dbReference type="EMBL" id="KAF8771108.1"/>
    </source>
</evidence>
<dbReference type="SUPFAM" id="SSF49599">
    <property type="entry name" value="TRAF domain-like"/>
    <property type="match status" value="1"/>
</dbReference>
<feature type="domain" description="BTB" evidence="1">
    <location>
        <begin position="314"/>
        <end position="381"/>
    </location>
</feature>
<comment type="caution">
    <text evidence="2">The sequence shown here is derived from an EMBL/GenBank/DDBJ whole genome shotgun (WGS) entry which is preliminary data.</text>
</comment>